<protein>
    <recommendedName>
        <fullName evidence="10">NADH-quinone oxidoreductase</fullName>
        <ecNumber evidence="10">7.1.1.-</ecNumber>
    </recommendedName>
</protein>
<evidence type="ECO:0000313" key="15">
    <source>
        <dbReference type="Proteomes" id="UP001589943"/>
    </source>
</evidence>
<feature type="domain" description="4Fe-4S Mo/W bis-MGD-type" evidence="12">
    <location>
        <begin position="216"/>
        <end position="272"/>
    </location>
</feature>
<dbReference type="Gene3D" id="3.40.50.740">
    <property type="match status" value="1"/>
</dbReference>
<dbReference type="Pfam" id="PF22117">
    <property type="entry name" value="Fer4_Nqo3"/>
    <property type="match status" value="1"/>
</dbReference>
<comment type="caution">
    <text evidence="14">The sequence shown here is derived from an EMBL/GenBank/DDBJ whole genome shotgun (WGS) entry which is preliminary data.</text>
</comment>
<dbReference type="SUPFAM" id="SSF54292">
    <property type="entry name" value="2Fe-2S ferredoxin-like"/>
    <property type="match status" value="1"/>
</dbReference>
<evidence type="ECO:0000259" key="13">
    <source>
        <dbReference type="PROSITE" id="PS51839"/>
    </source>
</evidence>
<dbReference type="Pfam" id="PF10588">
    <property type="entry name" value="NADH-G_4Fe-4S_3"/>
    <property type="match status" value="1"/>
</dbReference>
<dbReference type="PANTHER" id="PTHR43105:SF13">
    <property type="entry name" value="NADH-UBIQUINONE OXIDOREDUCTASE 75 KDA SUBUNIT, MITOCHONDRIAL"/>
    <property type="match status" value="1"/>
</dbReference>
<dbReference type="SUPFAM" id="SSF53706">
    <property type="entry name" value="Formate dehydrogenase/DMSO reductase, domains 1-3"/>
    <property type="match status" value="1"/>
</dbReference>
<dbReference type="InterPro" id="IPR015405">
    <property type="entry name" value="NDUFS1-like_C"/>
</dbReference>
<keyword evidence="15" id="KW-1185">Reference proteome</keyword>
<dbReference type="EC" id="7.1.1.-" evidence="10"/>
<name>A0ABV6PHF0_9SPHN</name>
<comment type="cofactor">
    <cofactor evidence="1 10">
        <name>[4Fe-4S] cluster</name>
        <dbReference type="ChEBI" id="CHEBI:49883"/>
    </cofactor>
</comment>
<keyword evidence="5 10" id="KW-1278">Translocase</keyword>
<dbReference type="PROSITE" id="PS51669">
    <property type="entry name" value="4FE4S_MOW_BIS_MGD"/>
    <property type="match status" value="1"/>
</dbReference>
<dbReference type="PANTHER" id="PTHR43105">
    <property type="entry name" value="RESPIRATORY NITRATE REDUCTASE"/>
    <property type="match status" value="1"/>
</dbReference>
<dbReference type="InterPro" id="IPR006656">
    <property type="entry name" value="Mopterin_OxRdtase"/>
</dbReference>
<sequence length="671" mass="71973">MPKVTVDGIELEVPQGATVLQACELAGKEIPRFCYHERLSIAGNCRMCLVEVAPGPPKPQASCALPATEGQVIKTDSAMVKAAREGVMEFLLINHPLDCPICDQGGECDLQDQSVAYGRGKSRYHEPKRAVTEKYMGPLIKTTMTRCIQCTRCVRFSEEVAGVDEIGALYRGENMQITTYLEKAARHELSANVIDLCPVGALTSGPYAFEARPWELKKTLSIDVSDALGSNVRLDSRGREVLRILPRINDDVNEEWLSDKGRYMVDGLTRRRLDKPWLRRDGKLVAASWEEAFAAVARIKPGKSVAVVAGDLVDCETMFAAKALAGALGSSLLEGRQTGLDYDCSNLAAVNFNSGLAGIEEADALLIVGSHVRWEGAVLNPRLRKIAKRGGKVFIVGPEWETTFPATFLANDLSVLGKLPKDAVDAFKNAERPALILGGAGLGKGALDACLAFAAANKLVRPTDNGTWNGFNVLHMAAARMGGLMLGYAQKGGIADLVAAKPKMLISLGADEVDYTRFADSMIVYIGHHGDKGAHAADVVLPAAAFSEKPGTYVNTEGRVQFADKAVFAPGDAREDWTILRAMADALGVSVGFDSFDQLRAAMAKAVPALGREGLADYGALPKGKAGAKGLIEAYPIKDFYLTNAIARASETMQRCSAELLHGEPFAEAAE</sequence>
<dbReference type="NCBIfam" id="TIGR01973">
    <property type="entry name" value="NuoG"/>
    <property type="match status" value="1"/>
</dbReference>
<dbReference type="SMART" id="SM00929">
    <property type="entry name" value="NADH-G_4Fe-4S_3"/>
    <property type="match status" value="1"/>
</dbReference>
<dbReference type="Gene3D" id="3.10.20.740">
    <property type="match status" value="1"/>
</dbReference>
<dbReference type="RefSeq" id="WP_379480738.1">
    <property type="nucleotide sequence ID" value="NZ_JBHLTL010000004.1"/>
</dbReference>
<evidence type="ECO:0000256" key="7">
    <source>
        <dbReference type="ARBA" id="ARBA00023014"/>
    </source>
</evidence>
<dbReference type="InterPro" id="IPR010228">
    <property type="entry name" value="NADH_UbQ_OxRdtase_Gsu"/>
</dbReference>
<dbReference type="PROSITE" id="PS00641">
    <property type="entry name" value="COMPLEX1_75K_1"/>
    <property type="match status" value="1"/>
</dbReference>
<dbReference type="PROSITE" id="PS00643">
    <property type="entry name" value="COMPLEX1_75K_3"/>
    <property type="match status" value="1"/>
</dbReference>
<accession>A0ABV6PHF0</accession>
<dbReference type="Gene3D" id="3.30.70.20">
    <property type="match status" value="1"/>
</dbReference>
<evidence type="ECO:0000256" key="9">
    <source>
        <dbReference type="ARBA" id="ARBA00047712"/>
    </source>
</evidence>
<dbReference type="CDD" id="cd00207">
    <property type="entry name" value="fer2"/>
    <property type="match status" value="1"/>
</dbReference>
<evidence type="ECO:0000256" key="4">
    <source>
        <dbReference type="ARBA" id="ARBA00022723"/>
    </source>
</evidence>
<keyword evidence="3 10" id="KW-0004">4Fe-4S</keyword>
<dbReference type="Pfam" id="PF00384">
    <property type="entry name" value="Molybdopterin"/>
    <property type="match status" value="1"/>
</dbReference>
<evidence type="ECO:0000259" key="11">
    <source>
        <dbReference type="PROSITE" id="PS51085"/>
    </source>
</evidence>
<dbReference type="EMBL" id="JBHLTL010000004">
    <property type="protein sequence ID" value="MFC0589244.1"/>
    <property type="molecule type" value="Genomic_DNA"/>
</dbReference>
<keyword evidence="8 10" id="KW-0520">NAD</keyword>
<dbReference type="PROSITE" id="PS51257">
    <property type="entry name" value="PROKAR_LIPOPROTEIN"/>
    <property type="match status" value="1"/>
</dbReference>
<evidence type="ECO:0000256" key="3">
    <source>
        <dbReference type="ARBA" id="ARBA00022485"/>
    </source>
</evidence>
<proteinExistence type="inferred from homology"/>
<evidence type="ECO:0000259" key="12">
    <source>
        <dbReference type="PROSITE" id="PS51669"/>
    </source>
</evidence>
<keyword evidence="10" id="KW-0874">Quinone</keyword>
<evidence type="ECO:0000256" key="5">
    <source>
        <dbReference type="ARBA" id="ARBA00022967"/>
    </source>
</evidence>
<dbReference type="InterPro" id="IPR019574">
    <property type="entry name" value="NADH_UbQ_OxRdtase_Gsu_4Fe4S-bd"/>
</dbReference>
<dbReference type="InterPro" id="IPR050123">
    <property type="entry name" value="Prok_molybdopt-oxidoreductase"/>
</dbReference>
<organism evidence="14 15">
    <name type="scientific">Novosphingobium aquiterrae</name>
    <dbReference type="NCBI Taxonomy" id="624388"/>
    <lineage>
        <taxon>Bacteria</taxon>
        <taxon>Pseudomonadati</taxon>
        <taxon>Pseudomonadota</taxon>
        <taxon>Alphaproteobacteria</taxon>
        <taxon>Sphingomonadales</taxon>
        <taxon>Sphingomonadaceae</taxon>
        <taxon>Novosphingobium</taxon>
    </lineage>
</organism>
<comment type="function">
    <text evidence="10">NDH-1 shuttles electrons from NADH, via FMN and iron-sulfur (Fe-S) centers, to quinones in the respiratory chain. Couples the redox reaction to proton translocation (for every two electrons transferred, four hydrogen ions are translocated across the cytoplasmic membrane), and thus conserves the redox energy in a proton gradient.</text>
</comment>
<keyword evidence="7 10" id="KW-0411">Iron-sulfur</keyword>
<reference evidence="14 15" key="1">
    <citation type="submission" date="2024-09" db="EMBL/GenBank/DDBJ databases">
        <authorList>
            <person name="Sun Q."/>
            <person name="Mori K."/>
        </authorList>
    </citation>
    <scope>NUCLEOTIDE SEQUENCE [LARGE SCALE GENOMIC DNA]</scope>
    <source>
        <strain evidence="14 15">NCAIM B.02537</strain>
    </source>
</reference>
<dbReference type="Pfam" id="PF09326">
    <property type="entry name" value="NADH_dhqG_C"/>
    <property type="match status" value="1"/>
</dbReference>
<dbReference type="PROSITE" id="PS51839">
    <property type="entry name" value="4FE4S_HC3"/>
    <property type="match status" value="1"/>
</dbReference>
<evidence type="ECO:0000256" key="8">
    <source>
        <dbReference type="ARBA" id="ARBA00023027"/>
    </source>
</evidence>
<evidence type="ECO:0000256" key="10">
    <source>
        <dbReference type="RuleBase" id="RU003525"/>
    </source>
</evidence>
<evidence type="ECO:0000256" key="6">
    <source>
        <dbReference type="ARBA" id="ARBA00023004"/>
    </source>
</evidence>
<dbReference type="PROSITE" id="PS51085">
    <property type="entry name" value="2FE2S_FER_2"/>
    <property type="match status" value="1"/>
</dbReference>
<dbReference type="Proteomes" id="UP001589943">
    <property type="component" value="Unassembled WGS sequence"/>
</dbReference>
<dbReference type="InterPro" id="IPR001041">
    <property type="entry name" value="2Fe-2S_ferredoxin-type"/>
</dbReference>
<comment type="cofactor">
    <cofactor evidence="10">
        <name>[2Fe-2S] cluster</name>
        <dbReference type="ChEBI" id="CHEBI:190135"/>
    </cofactor>
    <text evidence="10">Binds 1 [2Fe-2S] cluster per subunit.</text>
</comment>
<dbReference type="Pfam" id="PF22151">
    <property type="entry name" value="Fer4_NDSU1"/>
    <property type="match status" value="1"/>
</dbReference>
<comment type="similarity">
    <text evidence="2 10">Belongs to the complex I 75 kDa subunit family.</text>
</comment>
<evidence type="ECO:0000256" key="2">
    <source>
        <dbReference type="ARBA" id="ARBA00005404"/>
    </source>
</evidence>
<dbReference type="InterPro" id="IPR006963">
    <property type="entry name" value="Mopterin_OxRdtase_4Fe-4S_dom"/>
</dbReference>
<dbReference type="PROSITE" id="PS00642">
    <property type="entry name" value="COMPLEX1_75K_2"/>
    <property type="match status" value="1"/>
</dbReference>
<comment type="catalytic activity">
    <reaction evidence="9 10">
        <text>a quinone + NADH + 5 H(+)(in) = a quinol + NAD(+) + 4 H(+)(out)</text>
        <dbReference type="Rhea" id="RHEA:57888"/>
        <dbReference type="ChEBI" id="CHEBI:15378"/>
        <dbReference type="ChEBI" id="CHEBI:24646"/>
        <dbReference type="ChEBI" id="CHEBI:57540"/>
        <dbReference type="ChEBI" id="CHEBI:57945"/>
        <dbReference type="ChEBI" id="CHEBI:132124"/>
    </reaction>
</comment>
<evidence type="ECO:0000313" key="14">
    <source>
        <dbReference type="EMBL" id="MFC0589244.1"/>
    </source>
</evidence>
<feature type="domain" description="2Fe-2S ferredoxin-type" evidence="11">
    <location>
        <begin position="2"/>
        <end position="79"/>
    </location>
</feature>
<gene>
    <name evidence="14" type="primary">nuoG</name>
    <name evidence="14" type="ORF">ACFFF7_07450</name>
</gene>
<dbReference type="InterPro" id="IPR036010">
    <property type="entry name" value="2Fe-2S_ferredoxin-like_sf"/>
</dbReference>
<keyword evidence="4 10" id="KW-0479">Metal-binding</keyword>
<dbReference type="SUPFAM" id="SSF54862">
    <property type="entry name" value="4Fe-4S ferredoxins"/>
    <property type="match status" value="1"/>
</dbReference>
<keyword evidence="6 10" id="KW-0408">Iron</keyword>
<dbReference type="Gene3D" id="3.30.200.210">
    <property type="match status" value="1"/>
</dbReference>
<evidence type="ECO:0000256" key="1">
    <source>
        <dbReference type="ARBA" id="ARBA00001966"/>
    </source>
</evidence>
<keyword evidence="10" id="KW-0001">2Fe-2S</keyword>
<dbReference type="Pfam" id="PF13510">
    <property type="entry name" value="Fer2_4"/>
    <property type="match status" value="1"/>
</dbReference>
<dbReference type="InterPro" id="IPR054351">
    <property type="entry name" value="NADH_UbQ_OxRdtase_ferredoxin"/>
</dbReference>
<dbReference type="InterPro" id="IPR000283">
    <property type="entry name" value="NADH_UbQ_OxRdtase_75kDa_su_CS"/>
</dbReference>
<feature type="domain" description="4Fe-4S His(Cys)3-ligated-type" evidence="13">
    <location>
        <begin position="79"/>
        <end position="118"/>
    </location>
</feature>